<dbReference type="OrthoDB" id="72873at2"/>
<evidence type="ECO:0000313" key="2">
    <source>
        <dbReference type="Proteomes" id="UP000239576"/>
    </source>
</evidence>
<reference evidence="1 2" key="2">
    <citation type="submission" date="2018-03" db="EMBL/GenBank/DDBJ databases">
        <title>The ancient ancestry and fast evolution of plastids.</title>
        <authorList>
            <person name="Moore K.R."/>
            <person name="Magnabosco C."/>
            <person name="Momper L."/>
            <person name="Gold D.A."/>
            <person name="Bosak T."/>
            <person name="Fournier G.P."/>
        </authorList>
    </citation>
    <scope>NUCLEOTIDE SEQUENCE [LARGE SCALE GENOMIC DNA]</scope>
    <source>
        <strain evidence="1 2">ULC18</strain>
    </source>
</reference>
<gene>
    <name evidence="1" type="ORF">C7B82_12875</name>
</gene>
<reference evidence="2" key="1">
    <citation type="submission" date="2018-02" db="EMBL/GenBank/DDBJ databases">
        <authorList>
            <person name="Moore K."/>
            <person name="Momper L."/>
        </authorList>
    </citation>
    <scope>NUCLEOTIDE SEQUENCE [LARGE SCALE GENOMIC DNA]</scope>
    <source>
        <strain evidence="2">ULC18</strain>
    </source>
</reference>
<sequence>MDTKELTKLEGRIKELSQGLKQLSDDDELTELIKIIHQPGWTTPAELLFVSGLVDALMMKTKTLRNLKHTLISGSRLVGKQVAVTH</sequence>
<proteinExistence type="predicted"/>
<dbReference type="AlphaFoldDB" id="A0A2T1E7F5"/>
<dbReference type="Proteomes" id="UP000239576">
    <property type="component" value="Unassembled WGS sequence"/>
</dbReference>
<organism evidence="1 2">
    <name type="scientific">Stenomitos frigidus ULC18</name>
    <dbReference type="NCBI Taxonomy" id="2107698"/>
    <lineage>
        <taxon>Bacteria</taxon>
        <taxon>Bacillati</taxon>
        <taxon>Cyanobacteriota</taxon>
        <taxon>Cyanophyceae</taxon>
        <taxon>Leptolyngbyales</taxon>
        <taxon>Leptolyngbyaceae</taxon>
        <taxon>Stenomitos</taxon>
    </lineage>
</organism>
<keyword evidence="2" id="KW-1185">Reference proteome</keyword>
<accession>A0A2T1E7F5</accession>
<dbReference type="EMBL" id="PVWK01000076">
    <property type="protein sequence ID" value="PSB28667.1"/>
    <property type="molecule type" value="Genomic_DNA"/>
</dbReference>
<dbReference type="RefSeq" id="WP_106256698.1">
    <property type="nucleotide sequence ID" value="NZ_CAWNSW010000100.1"/>
</dbReference>
<protein>
    <submittedName>
        <fullName evidence="1">Uncharacterized protein</fullName>
    </submittedName>
</protein>
<comment type="caution">
    <text evidence="1">The sequence shown here is derived from an EMBL/GenBank/DDBJ whole genome shotgun (WGS) entry which is preliminary data.</text>
</comment>
<evidence type="ECO:0000313" key="1">
    <source>
        <dbReference type="EMBL" id="PSB28667.1"/>
    </source>
</evidence>
<name>A0A2T1E7F5_9CYAN</name>